<accession>A0A6P7GLH3</accession>
<dbReference type="InParanoid" id="A0A6P7GLH3"/>
<evidence type="ECO:0000256" key="3">
    <source>
        <dbReference type="ARBA" id="ARBA00022606"/>
    </source>
</evidence>
<keyword evidence="7 10" id="KW-0472">Membrane</keyword>
<evidence type="ECO:0000256" key="5">
    <source>
        <dbReference type="ARBA" id="ARBA00022725"/>
    </source>
</evidence>
<feature type="transmembrane region" description="Helical" evidence="10">
    <location>
        <begin position="629"/>
        <end position="651"/>
    </location>
</feature>
<dbReference type="GO" id="GO:0007165">
    <property type="term" value="P:signal transduction"/>
    <property type="evidence" value="ECO:0007669"/>
    <property type="project" value="UniProtKB-KW"/>
</dbReference>
<evidence type="ECO:0000256" key="7">
    <source>
        <dbReference type="ARBA" id="ARBA00023136"/>
    </source>
</evidence>
<dbReference type="PANTHER" id="PTHR21137">
    <property type="entry name" value="ODORANT RECEPTOR"/>
    <property type="match status" value="1"/>
</dbReference>
<name>A0A6P7GLH3_DIAVI</name>
<dbReference type="GO" id="GO:0005549">
    <property type="term" value="F:odorant binding"/>
    <property type="evidence" value="ECO:0007669"/>
    <property type="project" value="InterPro"/>
</dbReference>
<protein>
    <submittedName>
        <fullName evidence="11">Uncharacterized protein LOC114340258</fullName>
    </submittedName>
</protein>
<dbReference type="InterPro" id="IPR004117">
    <property type="entry name" value="7tm6_olfct_rcpt"/>
</dbReference>
<feature type="transmembrane region" description="Helical" evidence="10">
    <location>
        <begin position="142"/>
        <end position="160"/>
    </location>
</feature>
<keyword evidence="4 10" id="KW-0812">Transmembrane</keyword>
<keyword evidence="3" id="KW-0716">Sensory transduction</keyword>
<feature type="transmembrane region" description="Helical" evidence="10">
    <location>
        <begin position="375"/>
        <end position="398"/>
    </location>
</feature>
<evidence type="ECO:0000256" key="6">
    <source>
        <dbReference type="ARBA" id="ARBA00022989"/>
    </source>
</evidence>
<feature type="transmembrane region" description="Helical" evidence="10">
    <location>
        <begin position="234"/>
        <end position="254"/>
    </location>
</feature>
<dbReference type="PANTHER" id="PTHR21137:SF35">
    <property type="entry name" value="ODORANT RECEPTOR 19A-RELATED"/>
    <property type="match status" value="1"/>
</dbReference>
<evidence type="ECO:0000256" key="4">
    <source>
        <dbReference type="ARBA" id="ARBA00022692"/>
    </source>
</evidence>
<proteinExistence type="predicted"/>
<evidence type="ECO:0000313" key="11">
    <source>
        <dbReference type="RefSeq" id="XP_028146782.1"/>
    </source>
</evidence>
<evidence type="ECO:0000256" key="1">
    <source>
        <dbReference type="ARBA" id="ARBA00004651"/>
    </source>
</evidence>
<feature type="transmembrane region" description="Helical" evidence="10">
    <location>
        <begin position="260"/>
        <end position="282"/>
    </location>
</feature>
<reference evidence="11" key="1">
    <citation type="submission" date="2025-08" db="UniProtKB">
        <authorList>
            <consortium name="RefSeq"/>
        </authorList>
    </citation>
    <scope>IDENTIFICATION</scope>
    <source>
        <tissue evidence="11">Whole insect</tissue>
    </source>
</reference>
<feature type="transmembrane region" description="Helical" evidence="10">
    <location>
        <begin position="603"/>
        <end position="623"/>
    </location>
</feature>
<evidence type="ECO:0000256" key="2">
    <source>
        <dbReference type="ARBA" id="ARBA00022475"/>
    </source>
</evidence>
<keyword evidence="8" id="KW-0675">Receptor</keyword>
<gene>
    <name evidence="11" type="primary">LOC114340258</name>
</gene>
<feature type="transmembrane region" description="Helical" evidence="10">
    <location>
        <begin position="470"/>
        <end position="488"/>
    </location>
</feature>
<keyword evidence="2" id="KW-1003">Cell membrane</keyword>
<feature type="transmembrane region" description="Helical" evidence="10">
    <location>
        <begin position="511"/>
        <end position="529"/>
    </location>
</feature>
<dbReference type="AlphaFoldDB" id="A0A6P7GLH3"/>
<keyword evidence="9" id="KW-0807">Transducer</keyword>
<keyword evidence="5" id="KW-0552">Olfaction</keyword>
<feature type="transmembrane region" description="Helical" evidence="10">
    <location>
        <begin position="41"/>
        <end position="61"/>
    </location>
</feature>
<sequence>MSRVCYCIRGSFNFIMSWLEMILIVVYLYTQLSDLIKISEVLLFCMTQSAFVCKLVNFIVYKNNMFIIEKHLQNPLLTYLNKEEEKLVNEYVDNVRILAKVFRILCTGVVLFYGLYPILDHEPGEIKKLPLPVWVPFDTEKYYVYIWFVIMLSLSIGAWTNSNIDILTISLITLATVHTEILKERFRKSAESTLDTGNRTEIESPKQKIIKCIIHYNAIYSFVLDIEKTFSKGIFVQFLCSVLVICLTGFQMLVISFKSIQFVLLITYLNCMTCQIAMYCWYGHLLMESSNEISDACYSSEWFKCDLSSQKMFLTIMERSKYPLILRAANFFTLNLPTLMTLINLAEAFDTEKSYLILGGFYPIKDVSKKSKINYYIRGTFFFTYSWVEWILILVYLYTKLNDVVKLSDTLLFCMTQSAFMCKLVNFIIMKKYLLIVEKQLENPLLASVDEVEEKLIADYVYGVKILAKIFRFFIVLAVIFYGLYPILDHKPGEIKDLPLPIWVPIDTEKYYVYTWFLVLSGLSIGAWTNSNIDILNIMLITLATALTEILKRRLKNGITPTTEVSGENKVISSKQKIRTCIHYYNAIISLVNDIEKVFSRGIFVQFLCSVLVICSTGFQMVVSDYRSIHFILLVSYFNVVTCQIAMYCWYGHLLMYSSNEITDACYSAEWFKCDISTQKMFIGIMERAKRPLTVQAANFFTLNLTTLLAILRSSYSYFAVLQHIYSNRSH</sequence>
<feature type="transmembrane region" description="Helical" evidence="10">
    <location>
        <begin position="410"/>
        <end position="429"/>
    </location>
</feature>
<dbReference type="GO" id="GO:0004984">
    <property type="term" value="F:olfactory receptor activity"/>
    <property type="evidence" value="ECO:0007669"/>
    <property type="project" value="InterPro"/>
</dbReference>
<feature type="transmembrane region" description="Helical" evidence="10">
    <location>
        <begin position="12"/>
        <end position="29"/>
    </location>
</feature>
<comment type="subcellular location">
    <subcellularLocation>
        <location evidence="1">Cell membrane</location>
        <topology evidence="1">Multi-pass membrane protein</topology>
    </subcellularLocation>
</comment>
<evidence type="ECO:0000256" key="10">
    <source>
        <dbReference type="SAM" id="Phobius"/>
    </source>
</evidence>
<keyword evidence="6 10" id="KW-1133">Transmembrane helix</keyword>
<dbReference type="RefSeq" id="XP_028146782.1">
    <property type="nucleotide sequence ID" value="XM_028290981.1"/>
</dbReference>
<organism evidence="11">
    <name type="scientific">Diabrotica virgifera virgifera</name>
    <name type="common">western corn rootworm</name>
    <dbReference type="NCBI Taxonomy" id="50390"/>
    <lineage>
        <taxon>Eukaryota</taxon>
        <taxon>Metazoa</taxon>
        <taxon>Ecdysozoa</taxon>
        <taxon>Arthropoda</taxon>
        <taxon>Hexapoda</taxon>
        <taxon>Insecta</taxon>
        <taxon>Pterygota</taxon>
        <taxon>Neoptera</taxon>
        <taxon>Endopterygota</taxon>
        <taxon>Coleoptera</taxon>
        <taxon>Polyphaga</taxon>
        <taxon>Cucujiformia</taxon>
        <taxon>Chrysomeloidea</taxon>
        <taxon>Chrysomelidae</taxon>
        <taxon>Galerucinae</taxon>
        <taxon>Diabroticina</taxon>
        <taxon>Diabroticites</taxon>
        <taxon>Diabrotica</taxon>
    </lineage>
</organism>
<dbReference type="GO" id="GO:0005886">
    <property type="term" value="C:plasma membrane"/>
    <property type="evidence" value="ECO:0007669"/>
    <property type="project" value="UniProtKB-SubCell"/>
</dbReference>
<dbReference type="Pfam" id="PF02949">
    <property type="entry name" value="7tm_6"/>
    <property type="match status" value="2"/>
</dbReference>
<evidence type="ECO:0000256" key="9">
    <source>
        <dbReference type="ARBA" id="ARBA00023224"/>
    </source>
</evidence>
<evidence type="ECO:0000256" key="8">
    <source>
        <dbReference type="ARBA" id="ARBA00023170"/>
    </source>
</evidence>
<feature type="transmembrane region" description="Helical" evidence="10">
    <location>
        <begin position="101"/>
        <end position="119"/>
    </location>
</feature>